<keyword evidence="10 16" id="KW-0862">Zinc</keyword>
<dbReference type="STRING" id="984486.A0A1E3QN18"/>
<evidence type="ECO:0000256" key="3">
    <source>
        <dbReference type="ARBA" id="ARBA00009210"/>
    </source>
</evidence>
<dbReference type="GeneID" id="30147027"/>
<evidence type="ECO:0000256" key="7">
    <source>
        <dbReference type="ARBA" id="ARBA00022490"/>
    </source>
</evidence>
<dbReference type="InterPro" id="IPR012990">
    <property type="entry name" value="Beta-sandwich_Sec23_24"/>
</dbReference>
<evidence type="ECO:0000256" key="2">
    <source>
        <dbReference type="ARBA" id="ARBA00004397"/>
    </source>
</evidence>
<evidence type="ECO:0000256" key="6">
    <source>
        <dbReference type="ARBA" id="ARBA00022448"/>
    </source>
</evidence>
<dbReference type="SUPFAM" id="SSF82919">
    <property type="entry name" value="Zn-finger domain of Sec23/24"/>
    <property type="match status" value="1"/>
</dbReference>
<reference evidence="23" key="1">
    <citation type="submission" date="2016-05" db="EMBL/GenBank/DDBJ databases">
        <title>Comparative genomics of biotechnologically important yeasts.</title>
        <authorList>
            <consortium name="DOE Joint Genome Institute"/>
            <person name="Riley R."/>
            <person name="Haridas S."/>
            <person name="Wolfe K.H."/>
            <person name="Lopes M.R."/>
            <person name="Hittinger C.T."/>
            <person name="Goker M."/>
            <person name="Salamov A."/>
            <person name="Wisecaver J."/>
            <person name="Long T.M."/>
            <person name="Aerts A.L."/>
            <person name="Barry K."/>
            <person name="Choi C."/>
            <person name="Clum A."/>
            <person name="Coughlan A.Y."/>
            <person name="Deshpande S."/>
            <person name="Douglass A.P."/>
            <person name="Hanson S.J."/>
            <person name="Klenk H.-P."/>
            <person name="Labutti K."/>
            <person name="Lapidus A."/>
            <person name="Lindquist E."/>
            <person name="Lipzen A."/>
            <person name="Meier-Kolthoff J.P."/>
            <person name="Ohm R.A."/>
            <person name="Otillar R.P."/>
            <person name="Pangilinan J."/>
            <person name="Peng Y."/>
            <person name="Rokas A."/>
            <person name="Rosa C.A."/>
            <person name="Scheuner C."/>
            <person name="Sibirny A.A."/>
            <person name="Slot J.C."/>
            <person name="Stielow J.B."/>
            <person name="Sun H."/>
            <person name="Kurtzman C.P."/>
            <person name="Blackwell M."/>
            <person name="Grigoriev I.V."/>
            <person name="Jeffries T.W."/>
        </authorList>
    </citation>
    <scope>NUCLEOTIDE SEQUENCE [LARGE SCALE GENOMIC DNA]</scope>
    <source>
        <strain evidence="23">NRRL Y-12698</strain>
    </source>
</reference>
<dbReference type="Gene3D" id="1.20.120.730">
    <property type="entry name" value="Sec23/Sec24 helical domain"/>
    <property type="match status" value="1"/>
</dbReference>
<dbReference type="InterPro" id="IPR006900">
    <property type="entry name" value="Sec23/24_helical_dom"/>
</dbReference>
<comment type="subunit">
    <text evidence="4">The COPII coat is composed of at least 5 proteins: the SEC23/24 complex, the SEC13/31 complex, and the protein SAR1.</text>
</comment>
<evidence type="ECO:0000259" key="20">
    <source>
        <dbReference type="Pfam" id="PF04815"/>
    </source>
</evidence>
<dbReference type="Proteomes" id="UP000094336">
    <property type="component" value="Unassembled WGS sequence"/>
</dbReference>
<evidence type="ECO:0000256" key="1">
    <source>
        <dbReference type="ARBA" id="ARBA00004299"/>
    </source>
</evidence>
<keyword evidence="12 16" id="KW-0653">Protein transport</keyword>
<dbReference type="InterPro" id="IPR007123">
    <property type="entry name" value="Gelsolin-like_dom"/>
</dbReference>
<evidence type="ECO:0000256" key="9">
    <source>
        <dbReference type="ARBA" id="ARBA00022824"/>
    </source>
</evidence>
<gene>
    <name evidence="22" type="ORF">BABINDRAFT_162099</name>
</gene>
<keyword evidence="23" id="KW-1185">Reference proteome</keyword>
<dbReference type="FunFam" id="3.40.50.410:FF:000043">
    <property type="entry name" value="Protein transport protein SEC23"/>
    <property type="match status" value="1"/>
</dbReference>
<evidence type="ECO:0000256" key="8">
    <source>
        <dbReference type="ARBA" id="ARBA00022723"/>
    </source>
</evidence>
<accession>A0A1E3QN18</accession>
<dbReference type="Pfam" id="PF04815">
    <property type="entry name" value="Sec23_helical"/>
    <property type="match status" value="1"/>
</dbReference>
<evidence type="ECO:0000256" key="15">
    <source>
        <dbReference type="ARBA" id="ARBA00023329"/>
    </source>
</evidence>
<keyword evidence="11 16" id="KW-0931">ER-Golgi transport</keyword>
<dbReference type="SUPFAM" id="SSF53300">
    <property type="entry name" value="vWA-like"/>
    <property type="match status" value="1"/>
</dbReference>
<dbReference type="Pfam" id="PF04811">
    <property type="entry name" value="Sec23_trunk"/>
    <property type="match status" value="1"/>
</dbReference>
<keyword evidence="9 16" id="KW-0256">Endoplasmic reticulum</keyword>
<evidence type="ECO:0000256" key="5">
    <source>
        <dbReference type="ARBA" id="ARBA00021212"/>
    </source>
</evidence>
<comment type="subcellular location">
    <subcellularLocation>
        <location evidence="16">Cytoplasm</location>
    </subcellularLocation>
    <subcellularLocation>
        <location evidence="1 16">Cytoplasmic vesicle</location>
        <location evidence="1 16">COPII-coated vesicle membrane</location>
        <topology evidence="1 16">Peripheral membrane protein</topology>
        <orientation evidence="1 16">Cytoplasmic side</orientation>
    </subcellularLocation>
    <subcellularLocation>
        <location evidence="2 16">Endoplasmic reticulum membrane</location>
        <topology evidence="2 16">Peripheral membrane protein</topology>
        <orientation evidence="2 16">Cytoplasmic side</orientation>
    </subcellularLocation>
    <subcellularLocation>
        <location evidence="16">Golgi apparatus membrane</location>
        <topology evidence="16">Peripheral membrane protein</topology>
        <orientation evidence="16">Cytoplasmic side</orientation>
    </subcellularLocation>
</comment>
<evidence type="ECO:0000259" key="17">
    <source>
        <dbReference type="Pfam" id="PF00626"/>
    </source>
</evidence>
<feature type="domain" description="Sec23/Sec24 trunk" evidence="19">
    <location>
        <begin position="159"/>
        <end position="420"/>
    </location>
</feature>
<keyword evidence="15 16" id="KW-0968">Cytoplasmic vesicle</keyword>
<dbReference type="InterPro" id="IPR036465">
    <property type="entry name" value="vWFA_dom_sf"/>
</dbReference>
<dbReference type="GO" id="GO:0090110">
    <property type="term" value="P:COPII-coated vesicle cargo loading"/>
    <property type="evidence" value="ECO:0007669"/>
    <property type="project" value="TreeGrafter"/>
</dbReference>
<keyword evidence="7 16" id="KW-0963">Cytoplasm</keyword>
<evidence type="ECO:0000259" key="19">
    <source>
        <dbReference type="Pfam" id="PF04811"/>
    </source>
</evidence>
<dbReference type="Gene3D" id="2.30.30.380">
    <property type="entry name" value="Zn-finger domain of Sec23/24"/>
    <property type="match status" value="1"/>
</dbReference>
<evidence type="ECO:0000313" key="23">
    <source>
        <dbReference type="Proteomes" id="UP000094336"/>
    </source>
</evidence>
<feature type="domain" description="Zinc finger Sec23/Sec24-type" evidence="18">
    <location>
        <begin position="94"/>
        <end position="130"/>
    </location>
</feature>
<dbReference type="SUPFAM" id="SSF82754">
    <property type="entry name" value="C-terminal, gelsolin-like domain of Sec23/24"/>
    <property type="match status" value="1"/>
</dbReference>
<feature type="domain" description="Sec23/Sec24 helical" evidence="20">
    <location>
        <begin position="547"/>
        <end position="646"/>
    </location>
</feature>
<dbReference type="InterPro" id="IPR006895">
    <property type="entry name" value="Znf_Sec23_Sec24"/>
</dbReference>
<dbReference type="InterPro" id="IPR036174">
    <property type="entry name" value="Znf_Sec23_Sec24_sf"/>
</dbReference>
<dbReference type="InterPro" id="IPR037364">
    <property type="entry name" value="Sec23"/>
</dbReference>
<dbReference type="GO" id="GO:0008270">
    <property type="term" value="F:zinc ion binding"/>
    <property type="evidence" value="ECO:0007669"/>
    <property type="project" value="InterPro"/>
</dbReference>
<evidence type="ECO:0000313" key="22">
    <source>
        <dbReference type="EMBL" id="ODQ79030.1"/>
    </source>
</evidence>
<dbReference type="InterPro" id="IPR037550">
    <property type="entry name" value="Sec23_C"/>
</dbReference>
<organism evidence="22 23">
    <name type="scientific">Babjeviella inositovora NRRL Y-12698</name>
    <dbReference type="NCBI Taxonomy" id="984486"/>
    <lineage>
        <taxon>Eukaryota</taxon>
        <taxon>Fungi</taxon>
        <taxon>Dikarya</taxon>
        <taxon>Ascomycota</taxon>
        <taxon>Saccharomycotina</taxon>
        <taxon>Pichiomycetes</taxon>
        <taxon>Serinales incertae sedis</taxon>
        <taxon>Babjeviella</taxon>
    </lineage>
</organism>
<dbReference type="GO" id="GO:0070971">
    <property type="term" value="C:endoplasmic reticulum exit site"/>
    <property type="evidence" value="ECO:0007669"/>
    <property type="project" value="TreeGrafter"/>
</dbReference>
<dbReference type="OrthoDB" id="10256289at2759"/>
<dbReference type="Gene3D" id="2.60.40.1670">
    <property type="entry name" value="beta-sandwich domain of Sec23/24"/>
    <property type="match status" value="1"/>
</dbReference>
<dbReference type="PANTHER" id="PTHR11141">
    <property type="entry name" value="PROTEIN TRANSPORT PROTEIN SEC23"/>
    <property type="match status" value="1"/>
</dbReference>
<keyword evidence="13 16" id="KW-0333">Golgi apparatus</keyword>
<dbReference type="GO" id="GO:0005789">
    <property type="term" value="C:endoplasmic reticulum membrane"/>
    <property type="evidence" value="ECO:0007669"/>
    <property type="project" value="UniProtKB-SubCell"/>
</dbReference>
<keyword evidence="8 16" id="KW-0479">Metal-binding</keyword>
<dbReference type="PANTHER" id="PTHR11141:SF0">
    <property type="entry name" value="PROTEIN TRANSPORT PROTEIN SEC23"/>
    <property type="match status" value="1"/>
</dbReference>
<evidence type="ECO:0000259" key="18">
    <source>
        <dbReference type="Pfam" id="PF04810"/>
    </source>
</evidence>
<dbReference type="GO" id="GO:0006886">
    <property type="term" value="P:intracellular protein transport"/>
    <property type="evidence" value="ECO:0007669"/>
    <property type="project" value="InterPro"/>
</dbReference>
<dbReference type="InterPro" id="IPR036175">
    <property type="entry name" value="Sec23/24_helical_dom_sf"/>
</dbReference>
<evidence type="ECO:0000259" key="21">
    <source>
        <dbReference type="Pfam" id="PF08033"/>
    </source>
</evidence>
<dbReference type="Pfam" id="PF04810">
    <property type="entry name" value="zf-Sec23_Sec24"/>
    <property type="match status" value="1"/>
</dbReference>
<evidence type="ECO:0000256" key="14">
    <source>
        <dbReference type="ARBA" id="ARBA00023136"/>
    </source>
</evidence>
<dbReference type="AlphaFoldDB" id="A0A1E3QN18"/>
<dbReference type="EMBL" id="KV454433">
    <property type="protein sequence ID" value="ODQ79030.1"/>
    <property type="molecule type" value="Genomic_DNA"/>
</dbReference>
<evidence type="ECO:0000256" key="13">
    <source>
        <dbReference type="ARBA" id="ARBA00023034"/>
    </source>
</evidence>
<dbReference type="InterPro" id="IPR029006">
    <property type="entry name" value="ADF-H/Gelsolin-like_dom_sf"/>
</dbReference>
<evidence type="ECO:0000256" key="4">
    <source>
        <dbReference type="ARBA" id="ARBA00011845"/>
    </source>
</evidence>
<dbReference type="Gene3D" id="3.40.20.10">
    <property type="entry name" value="Severin"/>
    <property type="match status" value="1"/>
</dbReference>
<comment type="similarity">
    <text evidence="3 16">Belongs to the SEC23/SEC24 family. SEC23 subfamily.</text>
</comment>
<dbReference type="SUPFAM" id="SSF81995">
    <property type="entry name" value="beta-sandwich domain of Sec23/24"/>
    <property type="match status" value="1"/>
</dbReference>
<protein>
    <recommendedName>
        <fullName evidence="5 16">Protein transport protein SEC23</fullName>
    </recommendedName>
</protein>
<dbReference type="Gene3D" id="3.40.50.410">
    <property type="entry name" value="von Willebrand factor, type A domain"/>
    <property type="match status" value="1"/>
</dbReference>
<sequence length="790" mass="87925">MQHVTKTRSIRVGDKPTTSLTTKWYVTFFRYSFGLHANQQDFETAEDTDGVRLTWNAIPQKQFDATRCVIPLASLYTPLKYREDLAIVQEEVLPCSQCKAIINPFCPYDPALATWSCAFCHARNRAPPHFQQTQSIPSGTAASTIEYVLPNRDTRRIKTPPIFVYVVDSVNDEENLAALRESLILSMNLLPLDALVGFISYGRNVSVYELGAPDAIRTFAFNGTKEYTAEQVTKTLGLLSADLRQQEQQYTAAINARFFQPVAMAEYQLTTIMEELIGDAFPYNVKRQRPARCTGAALNVAQLLVANCAAKTGAHVMLFAGGPCTTGPGTIVSAELKEAMRSHHEIIAESPKYFAKARHFYDALAQRFADVGHAVDVFVGCYDQVGLYEMSSLPDKTGGVVILSDAFATAIFKQSLVRMFSKSEDGVLEFGLNASLEVKVSKELKLNGLIGHAESLKNKNASVSEMVVGTGGTAAWKLCNVAPQSTYGIYFEVNGNDTQLNPGQVTNAFIQYIMHYENPVGENRLRVTTIARPIVPATSPALVSSFDQEAAAVLIARQAVSKLHKGQDAGDVIKWLDRILINMCSRFAEYSKNNVATFRLAANFSLFPQFMYHLRRSQFCQVFNNSPDETSFYRHVFLTEDTNNSLIMIQPTLTAYEVEWAEPQPVLLDSLSITANRILLLDTFFHVLIFHGESIAAWRKAGYQDMEDYAYFKDFLAIPKQEAADLLVERFPLPRFIDCDQGGSQARFLMSKLNPTTTYNDSAVAQGTVILTDDVSLQSFMDHVQKKAVV</sequence>
<proteinExistence type="inferred from homology"/>
<name>A0A1E3QN18_9ASCO</name>
<feature type="domain" description="Sec23/Sec24 beta-sandwich" evidence="21">
    <location>
        <begin position="431"/>
        <end position="534"/>
    </location>
</feature>
<evidence type="ECO:0000256" key="11">
    <source>
        <dbReference type="ARBA" id="ARBA00022892"/>
    </source>
</evidence>
<dbReference type="Pfam" id="PF00626">
    <property type="entry name" value="Gelsolin"/>
    <property type="match status" value="1"/>
</dbReference>
<dbReference type="RefSeq" id="XP_018984358.1">
    <property type="nucleotide sequence ID" value="XM_019129174.1"/>
</dbReference>
<dbReference type="GO" id="GO:0005096">
    <property type="term" value="F:GTPase activator activity"/>
    <property type="evidence" value="ECO:0007669"/>
    <property type="project" value="TreeGrafter"/>
</dbReference>
<dbReference type="FunFam" id="3.40.20.10:FF:000006">
    <property type="entry name" value="Protein transport protein SEC23"/>
    <property type="match status" value="1"/>
</dbReference>
<dbReference type="CDD" id="cd11287">
    <property type="entry name" value="Sec23_C"/>
    <property type="match status" value="1"/>
</dbReference>
<feature type="domain" description="Gelsolin-like" evidence="17">
    <location>
        <begin position="662"/>
        <end position="749"/>
    </location>
</feature>
<keyword evidence="14 16" id="KW-0472">Membrane</keyword>
<evidence type="ECO:0000256" key="10">
    <source>
        <dbReference type="ARBA" id="ARBA00022833"/>
    </source>
</evidence>
<dbReference type="FunFam" id="1.20.120.730:FF:000005">
    <property type="entry name" value="Protein transport protein SEC23"/>
    <property type="match status" value="1"/>
</dbReference>
<comment type="function">
    <text evidence="16">Component of the coat protein complex II (COPII) which promotes the formation of transport vesicles from the endoplasmic reticulum (ER). The coat has two main functions, the physical deformation of the endoplasmic reticulum membrane into vesicles and the selection of cargo molecules.</text>
</comment>
<dbReference type="InterPro" id="IPR036180">
    <property type="entry name" value="Gelsolin-like_dom_sf"/>
</dbReference>
<evidence type="ECO:0000256" key="16">
    <source>
        <dbReference type="RuleBase" id="RU365030"/>
    </source>
</evidence>
<keyword evidence="6 16" id="KW-0813">Transport</keyword>
<dbReference type="InterPro" id="IPR006896">
    <property type="entry name" value="Sec23/24_trunk_dom"/>
</dbReference>
<dbReference type="GO" id="GO:0000139">
    <property type="term" value="C:Golgi membrane"/>
    <property type="evidence" value="ECO:0007669"/>
    <property type="project" value="UniProtKB-SubCell"/>
</dbReference>
<dbReference type="GO" id="GO:0030127">
    <property type="term" value="C:COPII vesicle coat"/>
    <property type="evidence" value="ECO:0007669"/>
    <property type="project" value="InterPro"/>
</dbReference>
<dbReference type="Pfam" id="PF08033">
    <property type="entry name" value="Sec23_BS"/>
    <property type="match status" value="1"/>
</dbReference>
<evidence type="ECO:0000256" key="12">
    <source>
        <dbReference type="ARBA" id="ARBA00022927"/>
    </source>
</evidence>
<dbReference type="SUPFAM" id="SSF81811">
    <property type="entry name" value="Helical domain of Sec23/24"/>
    <property type="match status" value="1"/>
</dbReference>